<dbReference type="InterPro" id="IPR044277">
    <property type="entry name" value="GIP1"/>
</dbReference>
<dbReference type="GO" id="GO:0005634">
    <property type="term" value="C:nucleus"/>
    <property type="evidence" value="ECO:0007669"/>
    <property type="project" value="TreeGrafter"/>
</dbReference>
<dbReference type="PANTHER" id="PTHR46775:SF2">
    <property type="entry name" value="GBF-INTERACTING PROTEIN 1-LIKE"/>
    <property type="match status" value="1"/>
</dbReference>
<dbReference type="SUPFAM" id="SSF46934">
    <property type="entry name" value="UBA-like"/>
    <property type="match status" value="1"/>
</dbReference>
<gene>
    <name evidence="3" type="ORF">SVIM_LOCUS489279</name>
</gene>
<feature type="region of interest" description="Disordered" evidence="1">
    <location>
        <begin position="66"/>
        <end position="118"/>
    </location>
</feature>
<protein>
    <recommendedName>
        <fullName evidence="2">GBF-interacting protein 1 N-terminal domain-containing protein</fullName>
    </recommendedName>
</protein>
<dbReference type="GO" id="GO:0051082">
    <property type="term" value="F:unfolded protein binding"/>
    <property type="evidence" value="ECO:0007669"/>
    <property type="project" value="TreeGrafter"/>
</dbReference>
<feature type="domain" description="GBF-interacting protein 1 N-terminal" evidence="2">
    <location>
        <begin position="13"/>
        <end position="72"/>
    </location>
</feature>
<dbReference type="Pfam" id="PF06972">
    <property type="entry name" value="GIP1_N"/>
    <property type="match status" value="1"/>
</dbReference>
<feature type="compositionally biased region" description="Polar residues" evidence="1">
    <location>
        <begin position="282"/>
        <end position="293"/>
    </location>
</feature>
<feature type="region of interest" description="Disordered" evidence="1">
    <location>
        <begin position="417"/>
        <end position="442"/>
    </location>
</feature>
<evidence type="ECO:0000259" key="2">
    <source>
        <dbReference type="Pfam" id="PF06972"/>
    </source>
</evidence>
<feature type="compositionally biased region" description="Polar residues" evidence="1">
    <location>
        <begin position="141"/>
        <end position="156"/>
    </location>
</feature>
<organism evidence="3">
    <name type="scientific">Salix viminalis</name>
    <name type="common">Common osier</name>
    <name type="synonym">Basket willow</name>
    <dbReference type="NCBI Taxonomy" id="40686"/>
    <lineage>
        <taxon>Eukaryota</taxon>
        <taxon>Viridiplantae</taxon>
        <taxon>Streptophyta</taxon>
        <taxon>Embryophyta</taxon>
        <taxon>Tracheophyta</taxon>
        <taxon>Spermatophyta</taxon>
        <taxon>Magnoliopsida</taxon>
        <taxon>eudicotyledons</taxon>
        <taxon>Gunneridae</taxon>
        <taxon>Pentapetalae</taxon>
        <taxon>rosids</taxon>
        <taxon>fabids</taxon>
        <taxon>Malpighiales</taxon>
        <taxon>Salicaceae</taxon>
        <taxon>Saliceae</taxon>
        <taxon>Salix</taxon>
    </lineage>
</organism>
<dbReference type="InterPro" id="IPR009719">
    <property type="entry name" value="GIP1_N"/>
</dbReference>
<evidence type="ECO:0000256" key="1">
    <source>
        <dbReference type="SAM" id="MobiDB-lite"/>
    </source>
</evidence>
<dbReference type="EMBL" id="CAADRP010002240">
    <property type="protein sequence ID" value="VFU64006.1"/>
    <property type="molecule type" value="Genomic_DNA"/>
</dbReference>
<feature type="compositionally biased region" description="Gly residues" evidence="1">
    <location>
        <begin position="81"/>
        <end position="101"/>
    </location>
</feature>
<feature type="region of interest" description="Disordered" evidence="1">
    <location>
        <begin position="282"/>
        <end position="306"/>
    </location>
</feature>
<dbReference type="InterPro" id="IPR009060">
    <property type="entry name" value="UBA-like_sf"/>
</dbReference>
<sequence length="769" mass="80642">MSNRGGGGSSVTIPKNVKKTIQSIREITGKQHSDEDIYSVLQDCAMDLDDTAQKLLYLDTFHEVKRKHDRRKGAQERGARGGRGSYSGAGGGRNAATGGGRNAATRRENGVDCMSDRNASNSLRSMQKTNNNAAIPGTKDLTATSHGPSTLSNGSSILGHGPKPPAAAGSSVIDVKKLDAPSLLPAASPSAPTETSISVMLSKEGKSTSFLNGLPTSTTPASVSGSVSSFSAILAPSLTSNPGAVGIIKCEVGSQKKGAEQNHIQGNKKVSPIEPNAAEKNQLSESLQPSTLSAHDDSFAVRSSSNDSHLSEELALPLKTVLSEDAQAKISSQSLPEPINSSGHVKFPNHYKVPEALKSGLIFGSFDTNSGSGKEYSNGGLTFGSFDTNSGSGAKCSNGIDDVINSMHAVELAHLTDETATEPSSNDSESTPMQVNHSDQPESPLHVLEEVSISEGSVAPSADSRAVQQEQDGMLIPEGHQSSTVQIAPNYGFGIMPPMQPAHLVPFAGHETQAWDVSQPTGFASKNSMASSTPSLSQQMQNSVAASPHPLLFRPPYPPNYLQYGHYFNPYFMPPMHQFLSHNGLPQQPSTGNAYFTAAPTAAGVKLPLPQFKPGTSAGSPTPIAFPTLYGSYGSSSMGFNPSPAVTSGSSTGNDDLSASQLKERNIYTTGPPSEVSSWIPPPGQDISSLQQLSSFYHLHPQGQHLTFSPQAGLAAFPAIYPPVQTVAAPSTVNQLTQQSQTMPATVEPVVPPSGPYQQPQLTPINLNS</sequence>
<proteinExistence type="predicted"/>
<evidence type="ECO:0000313" key="3">
    <source>
        <dbReference type="EMBL" id="VFU64006.1"/>
    </source>
</evidence>
<dbReference type="AlphaFoldDB" id="A0A6N2NDC7"/>
<feature type="compositionally biased region" description="Polar residues" evidence="1">
    <location>
        <begin position="421"/>
        <end position="438"/>
    </location>
</feature>
<accession>A0A6N2NDC7</accession>
<feature type="region of interest" description="Disordered" evidence="1">
    <location>
        <begin position="130"/>
        <end position="170"/>
    </location>
</feature>
<dbReference type="PANTHER" id="PTHR46775">
    <property type="entry name" value="FLOCCULATION PROTEIN (DUF1296)"/>
    <property type="match status" value="1"/>
</dbReference>
<reference evidence="3" key="1">
    <citation type="submission" date="2019-03" db="EMBL/GenBank/DDBJ databases">
        <authorList>
            <person name="Mank J."/>
            <person name="Almeida P."/>
        </authorList>
    </citation>
    <scope>NUCLEOTIDE SEQUENCE</scope>
    <source>
        <strain evidence="3">78183</strain>
    </source>
</reference>
<name>A0A6N2NDC7_SALVM</name>